<proteinExistence type="predicted"/>
<comment type="caution">
    <text evidence="2">The sequence shown here is derived from an EMBL/GenBank/DDBJ whole genome shotgun (WGS) entry which is preliminary data.</text>
</comment>
<accession>A0AA87YPD5</accession>
<feature type="non-terminal residue" evidence="2">
    <location>
        <position position="1"/>
    </location>
</feature>
<keyword evidence="1" id="KW-0472">Membrane</keyword>
<dbReference type="AlphaFoldDB" id="A0AA87YPD5"/>
<evidence type="ECO:0000256" key="1">
    <source>
        <dbReference type="SAM" id="Phobius"/>
    </source>
</evidence>
<protein>
    <submittedName>
        <fullName evidence="2">Uncharacterized protein</fullName>
    </submittedName>
</protein>
<dbReference type="EMBL" id="BTGU01003803">
    <property type="protein sequence ID" value="GMN19623.1"/>
    <property type="molecule type" value="Genomic_DNA"/>
</dbReference>
<sequence>MERFINSEILSSLNFSRIINYVSETSLAIEWLVVRIEALQNLTLFTAAFFLVLLPKSQVAPGLVGLSLSYALSLTGTVVFVTR</sequence>
<feature type="transmembrane region" description="Helical" evidence="1">
    <location>
        <begin position="59"/>
        <end position="81"/>
    </location>
</feature>
<dbReference type="Proteomes" id="UP001187192">
    <property type="component" value="Unassembled WGS sequence"/>
</dbReference>
<organism evidence="2 3">
    <name type="scientific">Ficus carica</name>
    <name type="common">Common fig</name>
    <dbReference type="NCBI Taxonomy" id="3494"/>
    <lineage>
        <taxon>Eukaryota</taxon>
        <taxon>Viridiplantae</taxon>
        <taxon>Streptophyta</taxon>
        <taxon>Embryophyta</taxon>
        <taxon>Tracheophyta</taxon>
        <taxon>Spermatophyta</taxon>
        <taxon>Magnoliopsida</taxon>
        <taxon>eudicotyledons</taxon>
        <taxon>Gunneridae</taxon>
        <taxon>Pentapetalae</taxon>
        <taxon>rosids</taxon>
        <taxon>fabids</taxon>
        <taxon>Rosales</taxon>
        <taxon>Moraceae</taxon>
        <taxon>Ficeae</taxon>
        <taxon>Ficus</taxon>
    </lineage>
</organism>
<name>A0AA87YPD5_FICCA</name>
<keyword evidence="1" id="KW-0812">Transmembrane</keyword>
<reference evidence="2" key="1">
    <citation type="submission" date="2023-07" db="EMBL/GenBank/DDBJ databases">
        <title>draft genome sequence of fig (Ficus carica).</title>
        <authorList>
            <person name="Takahashi T."/>
            <person name="Nishimura K."/>
        </authorList>
    </citation>
    <scope>NUCLEOTIDE SEQUENCE</scope>
</reference>
<gene>
    <name evidence="2" type="ORF">TIFTF001_045214</name>
</gene>
<evidence type="ECO:0000313" key="3">
    <source>
        <dbReference type="Proteomes" id="UP001187192"/>
    </source>
</evidence>
<keyword evidence="3" id="KW-1185">Reference proteome</keyword>
<keyword evidence="1" id="KW-1133">Transmembrane helix</keyword>
<evidence type="ECO:0000313" key="2">
    <source>
        <dbReference type="EMBL" id="GMN19623.1"/>
    </source>
</evidence>